<proteinExistence type="predicted"/>
<dbReference type="AlphaFoldDB" id="A0A0E9UVK2"/>
<evidence type="ECO:0000313" key="1">
    <source>
        <dbReference type="EMBL" id="JAH69766.1"/>
    </source>
</evidence>
<accession>A0A0E9UVK2</accession>
<protein>
    <submittedName>
        <fullName evidence="1">Uncharacterized protein</fullName>
    </submittedName>
</protein>
<reference evidence="1" key="2">
    <citation type="journal article" date="2015" name="Fish Shellfish Immunol.">
        <title>Early steps in the European eel (Anguilla anguilla)-Vibrio vulnificus interaction in the gills: Role of the RtxA13 toxin.</title>
        <authorList>
            <person name="Callol A."/>
            <person name="Pajuelo D."/>
            <person name="Ebbesson L."/>
            <person name="Teles M."/>
            <person name="MacKenzie S."/>
            <person name="Amaro C."/>
        </authorList>
    </citation>
    <scope>NUCLEOTIDE SEQUENCE</scope>
</reference>
<dbReference type="EMBL" id="GBXM01038811">
    <property type="protein sequence ID" value="JAH69766.1"/>
    <property type="molecule type" value="Transcribed_RNA"/>
</dbReference>
<sequence length="22" mass="2483">MLMATGIQCQFVFVFICILTTC</sequence>
<reference evidence="1" key="1">
    <citation type="submission" date="2014-11" db="EMBL/GenBank/DDBJ databases">
        <authorList>
            <person name="Amaro Gonzalez C."/>
        </authorList>
    </citation>
    <scope>NUCLEOTIDE SEQUENCE</scope>
</reference>
<organism evidence="1">
    <name type="scientific">Anguilla anguilla</name>
    <name type="common">European freshwater eel</name>
    <name type="synonym">Muraena anguilla</name>
    <dbReference type="NCBI Taxonomy" id="7936"/>
    <lineage>
        <taxon>Eukaryota</taxon>
        <taxon>Metazoa</taxon>
        <taxon>Chordata</taxon>
        <taxon>Craniata</taxon>
        <taxon>Vertebrata</taxon>
        <taxon>Euteleostomi</taxon>
        <taxon>Actinopterygii</taxon>
        <taxon>Neopterygii</taxon>
        <taxon>Teleostei</taxon>
        <taxon>Anguilliformes</taxon>
        <taxon>Anguillidae</taxon>
        <taxon>Anguilla</taxon>
    </lineage>
</organism>
<name>A0A0E9UVK2_ANGAN</name>